<keyword evidence="4" id="KW-1185">Reference proteome</keyword>
<dbReference type="Proteomes" id="UP000281553">
    <property type="component" value="Unassembled WGS sequence"/>
</dbReference>
<dbReference type="GO" id="GO:0004653">
    <property type="term" value="F:polypeptide N-acetylgalactosaminyltransferase activity"/>
    <property type="evidence" value="ECO:0007669"/>
    <property type="project" value="TreeGrafter"/>
</dbReference>
<gene>
    <name evidence="3" type="ORF">DILT_LOCUS8654</name>
</gene>
<dbReference type="OrthoDB" id="6284712at2759"/>
<dbReference type="GO" id="GO:0006493">
    <property type="term" value="P:protein O-linked glycosylation"/>
    <property type="evidence" value="ECO:0007669"/>
    <property type="project" value="TreeGrafter"/>
</dbReference>
<dbReference type="EMBL" id="UYRU01054830">
    <property type="protein sequence ID" value="VDN12823.1"/>
    <property type="molecule type" value="Genomic_DNA"/>
</dbReference>
<dbReference type="InterPro" id="IPR029044">
    <property type="entry name" value="Nucleotide-diphossugar_trans"/>
</dbReference>
<dbReference type="AlphaFoldDB" id="A0A3P7LPD6"/>
<evidence type="ECO:0000313" key="4">
    <source>
        <dbReference type="Proteomes" id="UP000281553"/>
    </source>
</evidence>
<dbReference type="InterPro" id="IPR001173">
    <property type="entry name" value="Glyco_trans_2-like"/>
</dbReference>
<dbReference type="SUPFAM" id="SSF53448">
    <property type="entry name" value="Nucleotide-diphospho-sugar transferases"/>
    <property type="match status" value="1"/>
</dbReference>
<dbReference type="Pfam" id="PF00535">
    <property type="entry name" value="Glycos_transf_2"/>
    <property type="match status" value="1"/>
</dbReference>
<dbReference type="GO" id="GO:0005794">
    <property type="term" value="C:Golgi apparatus"/>
    <property type="evidence" value="ECO:0007669"/>
    <property type="project" value="TreeGrafter"/>
</dbReference>
<reference evidence="3 4" key="1">
    <citation type="submission" date="2018-11" db="EMBL/GenBank/DDBJ databases">
        <authorList>
            <consortium name="Pathogen Informatics"/>
        </authorList>
    </citation>
    <scope>NUCLEOTIDE SEQUENCE [LARGE SCALE GENOMIC DNA]</scope>
</reference>
<protein>
    <recommendedName>
        <fullName evidence="2">Glycosyltransferase 2-like domain-containing protein</fullName>
    </recommendedName>
</protein>
<accession>A0A3P7LPD6</accession>
<organism evidence="3 4">
    <name type="scientific">Dibothriocephalus latus</name>
    <name type="common">Fish tapeworm</name>
    <name type="synonym">Diphyllobothrium latum</name>
    <dbReference type="NCBI Taxonomy" id="60516"/>
    <lineage>
        <taxon>Eukaryota</taxon>
        <taxon>Metazoa</taxon>
        <taxon>Spiralia</taxon>
        <taxon>Lophotrochozoa</taxon>
        <taxon>Platyhelminthes</taxon>
        <taxon>Cestoda</taxon>
        <taxon>Eucestoda</taxon>
        <taxon>Diphyllobothriidea</taxon>
        <taxon>Diphyllobothriidae</taxon>
        <taxon>Dibothriocephalus</taxon>
    </lineage>
</organism>
<dbReference type="Gene3D" id="3.90.550.10">
    <property type="entry name" value="Spore Coat Polysaccharide Biosynthesis Protein SpsA, Chain A"/>
    <property type="match status" value="1"/>
</dbReference>
<proteinExistence type="predicted"/>
<sequence length="99" mass="11367">MPNWPSFSDNIDVEFGNFFKLCKDLKYEQQHAAASIIICFHNEAWSVLLRSVHSILDRSPEHLVKEIILVDDASTMGKKILLFFLVEVNLHFGEDSFLG</sequence>
<evidence type="ECO:0000256" key="1">
    <source>
        <dbReference type="ARBA" id="ARBA00023157"/>
    </source>
</evidence>
<dbReference type="PANTHER" id="PTHR11675:SF131">
    <property type="entry name" value="POLYPEPTIDE N-ACETYLGALACTOSAMINYLTRANSFERASE 9-RELATED"/>
    <property type="match status" value="1"/>
</dbReference>
<dbReference type="PANTHER" id="PTHR11675">
    <property type="entry name" value="N-ACETYLGALACTOSAMINYLTRANSFERASE"/>
    <property type="match status" value="1"/>
</dbReference>
<feature type="domain" description="Glycosyltransferase 2-like" evidence="2">
    <location>
        <begin position="35"/>
        <end position="75"/>
    </location>
</feature>
<keyword evidence="1" id="KW-1015">Disulfide bond</keyword>
<evidence type="ECO:0000259" key="2">
    <source>
        <dbReference type="Pfam" id="PF00535"/>
    </source>
</evidence>
<evidence type="ECO:0000313" key="3">
    <source>
        <dbReference type="EMBL" id="VDN12823.1"/>
    </source>
</evidence>
<name>A0A3P7LPD6_DIBLA</name>